<evidence type="ECO:0000256" key="3">
    <source>
        <dbReference type="ARBA" id="ARBA00022475"/>
    </source>
</evidence>
<feature type="transmembrane region" description="Helical" evidence="7">
    <location>
        <begin position="152"/>
        <end position="173"/>
    </location>
</feature>
<dbReference type="PANTHER" id="PTHR30043">
    <property type="entry name" value="PHOSPHONATES TRANSPORT SYSTEM PERMEASE PROTEIN"/>
    <property type="match status" value="1"/>
</dbReference>
<evidence type="ECO:0000259" key="9">
    <source>
        <dbReference type="PROSITE" id="PS50928"/>
    </source>
</evidence>
<evidence type="ECO:0000256" key="6">
    <source>
        <dbReference type="ARBA" id="ARBA00023136"/>
    </source>
</evidence>
<dbReference type="AlphaFoldDB" id="A0A0R2NP69"/>
<dbReference type="EMBL" id="AYGX02000077">
    <property type="protein sequence ID" value="KRO27497.1"/>
    <property type="molecule type" value="Genomic_DNA"/>
</dbReference>
<feature type="transmembrane region" description="Helical" evidence="7">
    <location>
        <begin position="30"/>
        <end position="48"/>
    </location>
</feature>
<dbReference type="InterPro" id="IPR035906">
    <property type="entry name" value="MetI-like_sf"/>
</dbReference>
<evidence type="ECO:0000256" key="8">
    <source>
        <dbReference type="SAM" id="MobiDB-lite"/>
    </source>
</evidence>
<keyword evidence="11" id="KW-1185">Reference proteome</keyword>
<feature type="transmembrane region" description="Helical" evidence="7">
    <location>
        <begin position="93"/>
        <end position="115"/>
    </location>
</feature>
<comment type="subcellular location">
    <subcellularLocation>
        <location evidence="1 7">Cell membrane</location>
        <topology evidence="1 7">Multi-pass membrane protein</topology>
    </subcellularLocation>
</comment>
<comment type="similarity">
    <text evidence="7">Belongs to the binding-protein-dependent transport system permease family.</text>
</comment>
<dbReference type="Pfam" id="PF00528">
    <property type="entry name" value="BPD_transp_1"/>
    <property type="match status" value="1"/>
</dbReference>
<dbReference type="GO" id="GO:0005886">
    <property type="term" value="C:plasma membrane"/>
    <property type="evidence" value="ECO:0007669"/>
    <property type="project" value="UniProtKB-SubCell"/>
</dbReference>
<evidence type="ECO:0000313" key="10">
    <source>
        <dbReference type="EMBL" id="KRO27497.1"/>
    </source>
</evidence>
<evidence type="ECO:0000313" key="11">
    <source>
        <dbReference type="Proteomes" id="UP000050920"/>
    </source>
</evidence>
<evidence type="ECO:0000256" key="1">
    <source>
        <dbReference type="ARBA" id="ARBA00004651"/>
    </source>
</evidence>
<dbReference type="GO" id="GO:0055085">
    <property type="term" value="P:transmembrane transport"/>
    <property type="evidence" value="ECO:0007669"/>
    <property type="project" value="InterPro"/>
</dbReference>
<sequence length="284" mass="30900">MIENSSTTPKTLPQPNPKTKRISMMTRPRLILRTVLGGLTLVTLYSLLTLNTANLKLSEAFKSLGTNLHSMFLQPSVGQDSWNLLLTALTRSVSLAMLTTLLGALFAFFIAVGAARNLSPTWLANTIKAVMAFIRSIPTILWVLIYSVTMGLGANAAVVGLTFHSIAYLVKAYSESIEETSSDTIEALKASGVGFWPIVFQAILPSIIPALLSWTFIRFEINFANAVAVGAAAGADDIGYYLFMSGSFYSNFHEVGLIVYLLLGVAVILELVSMRLRGHYLQKN</sequence>
<keyword evidence="2 7" id="KW-0813">Transport</keyword>
<evidence type="ECO:0000256" key="2">
    <source>
        <dbReference type="ARBA" id="ARBA00022448"/>
    </source>
</evidence>
<name>A0A0R2NP69_9LACO</name>
<evidence type="ECO:0000256" key="5">
    <source>
        <dbReference type="ARBA" id="ARBA00022989"/>
    </source>
</evidence>
<keyword evidence="6 7" id="KW-0472">Membrane</keyword>
<dbReference type="CDD" id="cd06261">
    <property type="entry name" value="TM_PBP2"/>
    <property type="match status" value="1"/>
</dbReference>
<feature type="transmembrane region" description="Helical" evidence="7">
    <location>
        <begin position="255"/>
        <end position="274"/>
    </location>
</feature>
<keyword evidence="5 7" id="KW-1133">Transmembrane helix</keyword>
<feature type="transmembrane region" description="Helical" evidence="7">
    <location>
        <begin position="194"/>
        <end position="217"/>
    </location>
</feature>
<dbReference type="InterPro" id="IPR000515">
    <property type="entry name" value="MetI-like"/>
</dbReference>
<dbReference type="RefSeq" id="WP_024625418.1">
    <property type="nucleotide sequence ID" value="NZ_AYGX02000077.1"/>
</dbReference>
<keyword evidence="4 7" id="KW-0812">Transmembrane</keyword>
<feature type="domain" description="ABC transmembrane type-1" evidence="9">
    <location>
        <begin position="89"/>
        <end position="273"/>
    </location>
</feature>
<proteinExistence type="inferred from homology"/>
<feature type="compositionally biased region" description="Polar residues" evidence="8">
    <location>
        <begin position="1"/>
        <end position="13"/>
    </location>
</feature>
<keyword evidence="3" id="KW-1003">Cell membrane</keyword>
<dbReference type="Gene3D" id="1.10.3720.10">
    <property type="entry name" value="MetI-like"/>
    <property type="match status" value="1"/>
</dbReference>
<dbReference type="SUPFAM" id="SSF161098">
    <property type="entry name" value="MetI-like"/>
    <property type="match status" value="1"/>
</dbReference>
<protein>
    <submittedName>
        <fullName evidence="10">Phosphonates abc transporter, permease protein</fullName>
    </submittedName>
</protein>
<feature type="transmembrane region" description="Helical" evidence="7">
    <location>
        <begin position="223"/>
        <end position="243"/>
    </location>
</feature>
<evidence type="ECO:0000256" key="4">
    <source>
        <dbReference type="ARBA" id="ARBA00022692"/>
    </source>
</evidence>
<organism evidence="10 11">
    <name type="scientific">Lactiplantibacillus fabifermentans DSM 21115</name>
    <dbReference type="NCBI Taxonomy" id="1413187"/>
    <lineage>
        <taxon>Bacteria</taxon>
        <taxon>Bacillati</taxon>
        <taxon>Bacillota</taxon>
        <taxon>Bacilli</taxon>
        <taxon>Lactobacillales</taxon>
        <taxon>Lactobacillaceae</taxon>
        <taxon>Lactiplantibacillus</taxon>
    </lineage>
</organism>
<reference evidence="10 11" key="1">
    <citation type="journal article" date="2015" name="Genome Announc.">
        <title>Expanding the biotechnology potential of lactobacilli through comparative genomics of 213 strains and associated genera.</title>
        <authorList>
            <person name="Sun Z."/>
            <person name="Harris H.M."/>
            <person name="McCann A."/>
            <person name="Guo C."/>
            <person name="Argimon S."/>
            <person name="Zhang W."/>
            <person name="Yang X."/>
            <person name="Jeffery I.B."/>
            <person name="Cooney J.C."/>
            <person name="Kagawa T.F."/>
            <person name="Liu W."/>
            <person name="Song Y."/>
            <person name="Salvetti E."/>
            <person name="Wrobel A."/>
            <person name="Rasinkangas P."/>
            <person name="Parkhill J."/>
            <person name="Rea M.C."/>
            <person name="O'Sullivan O."/>
            <person name="Ritari J."/>
            <person name="Douillard F.P."/>
            <person name="Paul Ross R."/>
            <person name="Yang R."/>
            <person name="Briner A.E."/>
            <person name="Felis G.E."/>
            <person name="de Vos W.M."/>
            <person name="Barrangou R."/>
            <person name="Klaenhammer T.R."/>
            <person name="Caufield P.W."/>
            <person name="Cui Y."/>
            <person name="Zhang H."/>
            <person name="O'Toole P.W."/>
        </authorList>
    </citation>
    <scope>NUCLEOTIDE SEQUENCE [LARGE SCALE GENOMIC DNA]</scope>
    <source>
        <strain evidence="10 11">DSM 21115</strain>
    </source>
</reference>
<gene>
    <name evidence="10" type="ORF">DY78_GL003129</name>
</gene>
<evidence type="ECO:0000256" key="7">
    <source>
        <dbReference type="RuleBase" id="RU363032"/>
    </source>
</evidence>
<dbReference type="PROSITE" id="PS50928">
    <property type="entry name" value="ABC_TM1"/>
    <property type="match status" value="1"/>
</dbReference>
<accession>A0A0R2NP69</accession>
<dbReference type="Proteomes" id="UP000050920">
    <property type="component" value="Unassembled WGS sequence"/>
</dbReference>
<feature type="region of interest" description="Disordered" evidence="8">
    <location>
        <begin position="1"/>
        <end position="20"/>
    </location>
</feature>
<comment type="caution">
    <text evidence="10">The sequence shown here is derived from an EMBL/GenBank/DDBJ whole genome shotgun (WGS) entry which is preliminary data.</text>
</comment>
<dbReference type="PANTHER" id="PTHR30043:SF1">
    <property type="entry name" value="ABC TRANSPORT SYSTEM PERMEASE PROTEIN P69"/>
    <property type="match status" value="1"/>
</dbReference>